<dbReference type="EMBL" id="LR790257">
    <property type="protein sequence ID" value="CAB3266119.1"/>
    <property type="molecule type" value="mRNA"/>
</dbReference>
<feature type="domain" description="Major facilitator superfamily (MFS) profile" evidence="3">
    <location>
        <begin position="25"/>
        <end position="433"/>
    </location>
</feature>
<feature type="transmembrane region" description="Helical" evidence="2">
    <location>
        <begin position="337"/>
        <end position="365"/>
    </location>
</feature>
<dbReference type="Pfam" id="PF07690">
    <property type="entry name" value="MFS_1"/>
    <property type="match status" value="1"/>
</dbReference>
<dbReference type="PANTHER" id="PTHR11360:SF313">
    <property type="entry name" value="MONOCARBOXYLATE TRANSPORTER 13-LIKE ISOFORM X1"/>
    <property type="match status" value="1"/>
</dbReference>
<feature type="transmembrane region" description="Helical" evidence="2">
    <location>
        <begin position="282"/>
        <end position="301"/>
    </location>
</feature>
<sequence>MGFRIKTLNGIENVERPPNGGWAWLVVFAAFNNMGIGFGIPKSLGVYFNDMKEDFKASNTAISWLLTFTMSMITFSGLFAQVLRKWLDDRQIVMLGGLMSCVGMTICSFAPNIFVAYFCGFIMGIGCGLASITSMTQVSQYFSTNTALANGISLSGSTLYGVILPYPAQYLLGEFGWRGSFLIFGAISLHACIFGALIHPISVTKESDKNGEEQHTLREECCTENNQRVHSKNGRINRFLKKYWLGLCFIFANFFGALSMYLPNVYIVPYSLEIGYSKAKSAVLLSVISVGDFVGRFFSGLTVTKSTFLRKNIMQLTGLCFGIMTAIQLIPTTNSNFPLLVFYCVTYGCAYGVTANTCFTIAAIYSAPSIREMTFTVFFAAAGLALLISGALSGSVVDFFGNFTSVFWLTMILVGTTSIIFAACAMTAFLRNNGQIVFSRSNSDETN</sequence>
<dbReference type="InterPro" id="IPR020846">
    <property type="entry name" value="MFS_dom"/>
</dbReference>
<feature type="transmembrane region" description="Helical" evidence="2">
    <location>
        <begin position="243"/>
        <end position="262"/>
    </location>
</feature>
<evidence type="ECO:0000313" key="4">
    <source>
        <dbReference type="EMBL" id="CAB3266119.1"/>
    </source>
</evidence>
<organism evidence="4">
    <name type="scientific">Phallusia mammillata</name>
    <dbReference type="NCBI Taxonomy" id="59560"/>
    <lineage>
        <taxon>Eukaryota</taxon>
        <taxon>Metazoa</taxon>
        <taxon>Chordata</taxon>
        <taxon>Tunicata</taxon>
        <taxon>Ascidiacea</taxon>
        <taxon>Phlebobranchia</taxon>
        <taxon>Ascidiidae</taxon>
        <taxon>Phallusia</taxon>
    </lineage>
</organism>
<feature type="transmembrane region" description="Helical" evidence="2">
    <location>
        <begin position="21"/>
        <end position="41"/>
    </location>
</feature>
<feature type="transmembrane region" description="Helical" evidence="2">
    <location>
        <begin position="147"/>
        <end position="168"/>
    </location>
</feature>
<keyword evidence="2" id="KW-0812">Transmembrane</keyword>
<feature type="transmembrane region" description="Helical" evidence="2">
    <location>
        <begin position="61"/>
        <end position="80"/>
    </location>
</feature>
<dbReference type="SUPFAM" id="SSF103473">
    <property type="entry name" value="MFS general substrate transporter"/>
    <property type="match status" value="1"/>
</dbReference>
<feature type="transmembrane region" description="Helical" evidence="2">
    <location>
        <begin position="92"/>
        <end position="109"/>
    </location>
</feature>
<evidence type="ECO:0000256" key="1">
    <source>
        <dbReference type="ARBA" id="ARBA00004141"/>
    </source>
</evidence>
<reference evidence="4" key="1">
    <citation type="submission" date="2020-04" db="EMBL/GenBank/DDBJ databases">
        <authorList>
            <person name="Neveu A P."/>
        </authorList>
    </citation>
    <scope>NUCLEOTIDE SEQUENCE</scope>
    <source>
        <tissue evidence="4">Whole embryo</tissue>
    </source>
</reference>
<dbReference type="InterPro" id="IPR050327">
    <property type="entry name" value="Proton-linked_MCT"/>
</dbReference>
<proteinExistence type="evidence at transcript level"/>
<dbReference type="PANTHER" id="PTHR11360">
    <property type="entry name" value="MONOCARBOXYLATE TRANSPORTER"/>
    <property type="match status" value="1"/>
</dbReference>
<accession>A0A6F9DSL8</accession>
<name>A0A6F9DSL8_9ASCI</name>
<keyword evidence="2" id="KW-0472">Membrane</keyword>
<feature type="transmembrane region" description="Helical" evidence="2">
    <location>
        <begin position="180"/>
        <end position="199"/>
    </location>
</feature>
<evidence type="ECO:0000259" key="3">
    <source>
        <dbReference type="PROSITE" id="PS50850"/>
    </source>
</evidence>
<feature type="transmembrane region" description="Helical" evidence="2">
    <location>
        <begin position="313"/>
        <end position="331"/>
    </location>
</feature>
<dbReference type="InterPro" id="IPR036259">
    <property type="entry name" value="MFS_trans_sf"/>
</dbReference>
<dbReference type="Gene3D" id="1.20.1250.20">
    <property type="entry name" value="MFS general substrate transporter like domains"/>
    <property type="match status" value="1"/>
</dbReference>
<evidence type="ECO:0000256" key="2">
    <source>
        <dbReference type="SAM" id="Phobius"/>
    </source>
</evidence>
<dbReference type="InterPro" id="IPR011701">
    <property type="entry name" value="MFS"/>
</dbReference>
<feature type="transmembrane region" description="Helical" evidence="2">
    <location>
        <begin position="115"/>
        <end position="135"/>
    </location>
</feature>
<gene>
    <name evidence="4" type="primary">Slc16a7-001</name>
</gene>
<comment type="subcellular location">
    <subcellularLocation>
        <location evidence="1">Membrane</location>
        <topology evidence="1">Multi-pass membrane protein</topology>
    </subcellularLocation>
</comment>
<feature type="transmembrane region" description="Helical" evidence="2">
    <location>
        <begin position="406"/>
        <end position="430"/>
    </location>
</feature>
<dbReference type="GO" id="GO:0016323">
    <property type="term" value="C:basolateral plasma membrane"/>
    <property type="evidence" value="ECO:0007669"/>
    <property type="project" value="TreeGrafter"/>
</dbReference>
<dbReference type="AlphaFoldDB" id="A0A6F9DSL8"/>
<protein>
    <submittedName>
        <fullName evidence="4">Monocarboxylate transporter 2</fullName>
    </submittedName>
</protein>
<dbReference type="GO" id="GO:0008028">
    <property type="term" value="F:monocarboxylic acid transmembrane transporter activity"/>
    <property type="evidence" value="ECO:0007669"/>
    <property type="project" value="TreeGrafter"/>
</dbReference>
<dbReference type="PROSITE" id="PS50850">
    <property type="entry name" value="MFS"/>
    <property type="match status" value="1"/>
</dbReference>
<keyword evidence="2" id="KW-1133">Transmembrane helix</keyword>
<feature type="transmembrane region" description="Helical" evidence="2">
    <location>
        <begin position="377"/>
        <end position="400"/>
    </location>
</feature>